<reference evidence="2 3" key="1">
    <citation type="journal article" date="2013" name="Genome Announc.">
        <title>Draft Genome Sequence of a Benzothiophene-Desulfurizing Bacterium, Gordona terrae Strain C-6.</title>
        <authorList>
            <person name="Wang W."/>
            <person name="Ma T."/>
            <person name="Ren Y."/>
            <person name="Li G."/>
        </authorList>
    </citation>
    <scope>NUCLEOTIDE SEQUENCE [LARGE SCALE GENOMIC DNA]</scope>
    <source>
        <strain evidence="2 3">C-6</strain>
    </source>
</reference>
<dbReference type="Proteomes" id="UP000013569">
    <property type="component" value="Unassembled WGS sequence"/>
</dbReference>
<accession>R7Y786</accession>
<gene>
    <name evidence="2" type="ORF">GTC6_14814</name>
</gene>
<name>R7Y786_9ACTN</name>
<keyword evidence="1" id="KW-1133">Transmembrane helix</keyword>
<organism evidence="2 3">
    <name type="scientific">Gordonia terrae C-6</name>
    <dbReference type="NCBI Taxonomy" id="1316928"/>
    <lineage>
        <taxon>Bacteria</taxon>
        <taxon>Bacillati</taxon>
        <taxon>Actinomycetota</taxon>
        <taxon>Actinomycetes</taxon>
        <taxon>Mycobacteriales</taxon>
        <taxon>Gordoniaceae</taxon>
        <taxon>Gordonia</taxon>
    </lineage>
</organism>
<dbReference type="AlphaFoldDB" id="R7Y786"/>
<evidence type="ECO:0000313" key="3">
    <source>
        <dbReference type="Proteomes" id="UP000013569"/>
    </source>
</evidence>
<sequence>MTRLCMQREPSVLIGALWWVTVAVSLGIAVFTAGEPTLQYTECEISGRNEPACTNSTLGEHGVGYALRAAVLVALGVCTALVRNLLTSAIFVAVYILLLFSAPYMLYFLPLGFFAVVALVVQVAVTMARSAGG</sequence>
<evidence type="ECO:0000256" key="1">
    <source>
        <dbReference type="SAM" id="Phobius"/>
    </source>
</evidence>
<evidence type="ECO:0000313" key="2">
    <source>
        <dbReference type="EMBL" id="EON31891.1"/>
    </source>
</evidence>
<protein>
    <submittedName>
        <fullName evidence="2">Uncharacterized protein</fullName>
    </submittedName>
</protein>
<keyword evidence="1" id="KW-0472">Membrane</keyword>
<dbReference type="EMBL" id="AQPW01000018">
    <property type="protein sequence ID" value="EON31891.1"/>
    <property type="molecule type" value="Genomic_DNA"/>
</dbReference>
<feature type="transmembrane region" description="Helical" evidence="1">
    <location>
        <begin position="12"/>
        <end position="31"/>
    </location>
</feature>
<dbReference type="RefSeq" id="WP_010843368.1">
    <property type="nucleotide sequence ID" value="NZ_AQPW01000018.1"/>
</dbReference>
<proteinExistence type="predicted"/>
<feature type="transmembrane region" description="Helical" evidence="1">
    <location>
        <begin position="65"/>
        <end position="82"/>
    </location>
</feature>
<keyword evidence="1" id="KW-0812">Transmembrane</keyword>
<feature type="transmembrane region" description="Helical" evidence="1">
    <location>
        <begin position="89"/>
        <end position="107"/>
    </location>
</feature>
<comment type="caution">
    <text evidence="2">The sequence shown here is derived from an EMBL/GenBank/DDBJ whole genome shotgun (WGS) entry which is preliminary data.</text>
</comment>